<feature type="compositionally biased region" description="Polar residues" evidence="3">
    <location>
        <begin position="270"/>
        <end position="281"/>
    </location>
</feature>
<dbReference type="Gene3D" id="4.10.60.10">
    <property type="entry name" value="Zinc finger, CCHC-type"/>
    <property type="match status" value="1"/>
</dbReference>
<feature type="region of interest" description="Disordered" evidence="3">
    <location>
        <begin position="82"/>
        <end position="104"/>
    </location>
</feature>
<evidence type="ECO:0000256" key="1">
    <source>
        <dbReference type="ARBA" id="ARBA00022664"/>
    </source>
</evidence>
<dbReference type="EMBL" id="PGCI01000988">
    <property type="protein sequence ID" value="PLW09861.1"/>
    <property type="molecule type" value="Genomic_DNA"/>
</dbReference>
<sequence length="660" mass="72618">MTAEQRAYVTAHPNFWIQREPKGESSNGNDTFEAANVLNLGADGAGGKKTDNKSAGGGKYSQEANATADRIKKLCMGRDDMEVNDTGNTVKQEPANDQNAERQRHPSCVPHLKTDIGKVFCGWSYVNCPYFKGDHLAGIRLLQGKAYANYKDSCGLETDPLSWEEFVVWVEDLNPITLLKQVVSDEYDALRQGTNESCQAFFDRFREWQSRAKNYGFQYEETSGFVGRLNRSLNNRLVGLMAVEHRRGTPMSFAQVVMAALDEDRRWRKTQTVNATASGSKSNKRLSDDGDGKPKKKATSGCFNCSKDGHISAKCTEPKTKKQKAYKAAKGAKTYLNASKPDKTLSASLNESPCEIADHPGMGTAQPPSADNKLGVLCDSCDAGIVPQQLLALSESSALCVDFYHQVAGSLARLLFDTGAGSSYVSAALVSARGLPVKRSKEDFFVSGAFGKVIKNNLTAEIPLSFEGVSMMVTCWVAPLSSFNFILGQDWIATHVVTTDWTTNEWVLRGLDCQRVPFFPSSPPQFSPSSLLSIMDKHEPEFNKEQQEQRLRAVMTDCYLNLTAGINRSNTTVRAVLEQPCLTGGWTGTVRPKQEPTGRTDLSDRSRLVLCDRSQELIGQACPTRRQVLRSDSACPTTGQTRLFKHRSNCRVRPVNAGSS</sequence>
<evidence type="ECO:0000313" key="5">
    <source>
        <dbReference type="EMBL" id="PLW09861.1"/>
    </source>
</evidence>
<evidence type="ECO:0000256" key="3">
    <source>
        <dbReference type="SAM" id="MobiDB-lite"/>
    </source>
</evidence>
<dbReference type="SMART" id="SM00343">
    <property type="entry name" value="ZnF_C2HC"/>
    <property type="match status" value="1"/>
</dbReference>
<evidence type="ECO:0000256" key="2">
    <source>
        <dbReference type="PROSITE-ProRule" id="PRU00047"/>
    </source>
</evidence>
<comment type="caution">
    <text evidence="5">The sequence shown here is derived from an EMBL/GenBank/DDBJ whole genome shotgun (WGS) entry which is preliminary data.</text>
</comment>
<dbReference type="PANTHER" id="PTHR15503:SF22">
    <property type="entry name" value="TRANSPOSON TY3-I GAG POLYPROTEIN"/>
    <property type="match status" value="1"/>
</dbReference>
<reference evidence="5 6" key="1">
    <citation type="submission" date="2017-11" db="EMBL/GenBank/DDBJ databases">
        <title>De novo assembly and phasing of dikaryotic genomes from two isolates of Puccinia coronata f. sp. avenae, the causal agent of oat crown rust.</title>
        <authorList>
            <person name="Miller M.E."/>
            <person name="Zhang Y."/>
            <person name="Omidvar V."/>
            <person name="Sperschneider J."/>
            <person name="Schwessinger B."/>
            <person name="Raley C."/>
            <person name="Palmer J.M."/>
            <person name="Garnica D."/>
            <person name="Upadhyaya N."/>
            <person name="Rathjen J."/>
            <person name="Taylor J.M."/>
            <person name="Park R.F."/>
            <person name="Dodds P.N."/>
            <person name="Hirsch C.D."/>
            <person name="Kianian S.F."/>
            <person name="Figueroa M."/>
        </authorList>
    </citation>
    <scope>NUCLEOTIDE SEQUENCE [LARGE SCALE GENOMIC DNA]</scope>
    <source>
        <strain evidence="5">12SD80</strain>
    </source>
</reference>
<keyword evidence="2" id="KW-0479">Metal-binding</keyword>
<proteinExistence type="predicted"/>
<dbReference type="Proteomes" id="UP000235392">
    <property type="component" value="Unassembled WGS sequence"/>
</dbReference>
<protein>
    <recommendedName>
        <fullName evidence="4">CCHC-type domain-containing protein</fullName>
    </recommendedName>
</protein>
<gene>
    <name evidence="5" type="ORF">PCASD_22618</name>
</gene>
<dbReference type="GO" id="GO:0008270">
    <property type="term" value="F:zinc ion binding"/>
    <property type="evidence" value="ECO:0007669"/>
    <property type="project" value="UniProtKB-KW"/>
</dbReference>
<keyword evidence="2" id="KW-0863">Zinc-finger</keyword>
<dbReference type="SUPFAM" id="SSF50630">
    <property type="entry name" value="Acid proteases"/>
    <property type="match status" value="1"/>
</dbReference>
<keyword evidence="2" id="KW-0862">Zinc</keyword>
<dbReference type="InterPro" id="IPR032567">
    <property type="entry name" value="RTL1-rel"/>
</dbReference>
<keyword evidence="1" id="KW-0507">mRNA processing</keyword>
<accession>A0A2N5S9E6</accession>
<dbReference type="Gene3D" id="2.40.70.10">
    <property type="entry name" value="Acid Proteases"/>
    <property type="match status" value="1"/>
</dbReference>
<dbReference type="PROSITE" id="PS50158">
    <property type="entry name" value="ZF_CCHC"/>
    <property type="match status" value="1"/>
</dbReference>
<dbReference type="GO" id="GO:0006397">
    <property type="term" value="P:mRNA processing"/>
    <property type="evidence" value="ECO:0007669"/>
    <property type="project" value="UniProtKB-KW"/>
</dbReference>
<feature type="domain" description="CCHC-type" evidence="4">
    <location>
        <begin position="302"/>
        <end position="317"/>
    </location>
</feature>
<dbReference type="SUPFAM" id="SSF57756">
    <property type="entry name" value="Retrovirus zinc finger-like domains"/>
    <property type="match status" value="1"/>
</dbReference>
<feature type="region of interest" description="Disordered" evidence="3">
    <location>
        <begin position="41"/>
        <end position="63"/>
    </location>
</feature>
<organism evidence="5 6">
    <name type="scientific">Puccinia coronata f. sp. avenae</name>
    <dbReference type="NCBI Taxonomy" id="200324"/>
    <lineage>
        <taxon>Eukaryota</taxon>
        <taxon>Fungi</taxon>
        <taxon>Dikarya</taxon>
        <taxon>Basidiomycota</taxon>
        <taxon>Pucciniomycotina</taxon>
        <taxon>Pucciniomycetes</taxon>
        <taxon>Pucciniales</taxon>
        <taxon>Pucciniaceae</taxon>
        <taxon>Puccinia</taxon>
    </lineage>
</organism>
<dbReference type="CDD" id="cd00303">
    <property type="entry name" value="retropepsin_like"/>
    <property type="match status" value="1"/>
</dbReference>
<feature type="region of interest" description="Disordered" evidence="3">
    <location>
        <begin position="270"/>
        <end position="300"/>
    </location>
</feature>
<name>A0A2N5S9E6_9BASI</name>
<dbReference type="InterPro" id="IPR021109">
    <property type="entry name" value="Peptidase_aspartic_dom_sf"/>
</dbReference>
<evidence type="ECO:0000259" key="4">
    <source>
        <dbReference type="PROSITE" id="PS50158"/>
    </source>
</evidence>
<evidence type="ECO:0000313" key="6">
    <source>
        <dbReference type="Proteomes" id="UP000235392"/>
    </source>
</evidence>
<dbReference type="InterPro" id="IPR036875">
    <property type="entry name" value="Znf_CCHC_sf"/>
</dbReference>
<feature type="compositionally biased region" description="Polar residues" evidence="3">
    <location>
        <begin position="85"/>
        <end position="98"/>
    </location>
</feature>
<dbReference type="PANTHER" id="PTHR15503">
    <property type="entry name" value="LDOC1 RELATED"/>
    <property type="match status" value="1"/>
</dbReference>
<dbReference type="GO" id="GO:0003676">
    <property type="term" value="F:nucleic acid binding"/>
    <property type="evidence" value="ECO:0007669"/>
    <property type="project" value="InterPro"/>
</dbReference>
<dbReference type="AlphaFoldDB" id="A0A2N5S9E6"/>
<dbReference type="InterPro" id="IPR001878">
    <property type="entry name" value="Znf_CCHC"/>
</dbReference>
<dbReference type="Pfam" id="PF08284">
    <property type="entry name" value="RVP_2"/>
    <property type="match status" value="1"/>
</dbReference>